<evidence type="ECO:0000256" key="6">
    <source>
        <dbReference type="SAM" id="SignalP"/>
    </source>
</evidence>
<proteinExistence type="inferred from homology"/>
<dbReference type="EC" id="3.1.3.2" evidence="2"/>
<evidence type="ECO:0000313" key="8">
    <source>
        <dbReference type="Ensembl" id="ENSBMSP00010022683.1"/>
    </source>
</evidence>
<feature type="active site" description="Nucleophile" evidence="5">
    <location>
        <position position="13"/>
    </location>
</feature>
<evidence type="ECO:0000256" key="3">
    <source>
        <dbReference type="ARBA" id="ARBA00022801"/>
    </source>
</evidence>
<dbReference type="PRINTS" id="PR00719">
    <property type="entry name" value="LMWPTPASE"/>
</dbReference>
<evidence type="ECO:0000256" key="2">
    <source>
        <dbReference type="ARBA" id="ARBA00012646"/>
    </source>
</evidence>
<sequence>MAEQVTKSGVFVCLGNLCLLPTAEAVFRKLVTDQNVSDTWRMDSAVTSTYELGNPPDYRGQVCMKKHGSPLSHVARFLS</sequence>
<dbReference type="Ensembl" id="ENSBMST00010024988.1">
    <property type="protein sequence ID" value="ENSBMSP00010022683.1"/>
    <property type="gene ID" value="ENSBMSG00010016479.1"/>
</dbReference>
<evidence type="ECO:0000256" key="5">
    <source>
        <dbReference type="PIRSR" id="PIRSR617867-1"/>
    </source>
</evidence>
<feature type="signal peptide" evidence="6">
    <location>
        <begin position="1"/>
        <end position="25"/>
    </location>
</feature>
<keyword evidence="6" id="KW-0732">Signal</keyword>
<dbReference type="Pfam" id="PF01451">
    <property type="entry name" value="LMWPc"/>
    <property type="match status" value="1"/>
</dbReference>
<dbReference type="AlphaFoldDB" id="A0A8C0DL65"/>
<dbReference type="Gene3D" id="3.40.50.2300">
    <property type="match status" value="1"/>
</dbReference>
<dbReference type="OMA" id="IMHELTL"/>
<name>A0A8C0DL65_BALMU</name>
<dbReference type="PANTHER" id="PTHR11717:SF34">
    <property type="entry name" value="LOW MOLECULAR WEIGHT PHOSPHOTYROSINE PROTEIN PHOSPHATASE"/>
    <property type="match status" value="1"/>
</dbReference>
<protein>
    <recommendedName>
        <fullName evidence="2">acid phosphatase</fullName>
        <ecNumber evidence="2">3.1.3.2</ecNumber>
    </recommendedName>
</protein>
<comment type="similarity">
    <text evidence="1">Belongs to the low molecular weight phosphotyrosine protein phosphatase family.</text>
</comment>
<dbReference type="PANTHER" id="PTHR11717">
    <property type="entry name" value="LOW MOLECULAR WEIGHT PROTEIN TYROSINE PHOSPHATASE"/>
    <property type="match status" value="1"/>
</dbReference>
<reference evidence="8" key="1">
    <citation type="submission" date="2023-09" db="UniProtKB">
        <authorList>
            <consortium name="Ensembl"/>
        </authorList>
    </citation>
    <scope>IDENTIFICATION</scope>
</reference>
<accession>A0A8C0DL65</accession>
<dbReference type="GO" id="GO:0004725">
    <property type="term" value="F:protein tyrosine phosphatase activity"/>
    <property type="evidence" value="ECO:0007669"/>
    <property type="project" value="InterPro"/>
</dbReference>
<feature type="domain" description="Phosphotyrosine protein phosphatase I" evidence="7">
    <location>
        <begin position="10"/>
        <end position="77"/>
    </location>
</feature>
<dbReference type="SUPFAM" id="SSF52788">
    <property type="entry name" value="Phosphotyrosine protein phosphatases I"/>
    <property type="match status" value="1"/>
</dbReference>
<dbReference type="GO" id="GO:0003993">
    <property type="term" value="F:acid phosphatase activity"/>
    <property type="evidence" value="ECO:0007669"/>
    <property type="project" value="UniProtKB-EC"/>
</dbReference>
<dbReference type="InterPro" id="IPR050438">
    <property type="entry name" value="LMW_PTPase"/>
</dbReference>
<evidence type="ECO:0000256" key="1">
    <source>
        <dbReference type="ARBA" id="ARBA00011063"/>
    </source>
</evidence>
<feature type="chain" id="PRO_5034940212" description="acid phosphatase" evidence="6">
    <location>
        <begin position="26"/>
        <end position="79"/>
    </location>
</feature>
<evidence type="ECO:0000256" key="4">
    <source>
        <dbReference type="ARBA" id="ARBA00022912"/>
    </source>
</evidence>
<dbReference type="InterPro" id="IPR017867">
    <property type="entry name" value="Tyr_phospatase_low_mol_wt"/>
</dbReference>
<keyword evidence="3" id="KW-0378">Hydrolase</keyword>
<dbReference type="InterPro" id="IPR023485">
    <property type="entry name" value="Ptyr_pPase"/>
</dbReference>
<organism evidence="8">
    <name type="scientific">Balaenoptera musculus</name>
    <name type="common">Blue whale</name>
    <dbReference type="NCBI Taxonomy" id="9771"/>
    <lineage>
        <taxon>Eukaryota</taxon>
        <taxon>Metazoa</taxon>
        <taxon>Chordata</taxon>
        <taxon>Craniata</taxon>
        <taxon>Vertebrata</taxon>
        <taxon>Euteleostomi</taxon>
        <taxon>Mammalia</taxon>
        <taxon>Eutheria</taxon>
        <taxon>Laurasiatheria</taxon>
        <taxon>Artiodactyla</taxon>
        <taxon>Whippomorpha</taxon>
        <taxon>Cetacea</taxon>
        <taxon>Mysticeti</taxon>
        <taxon>Balaenopteridae</taxon>
        <taxon>Balaenoptera</taxon>
    </lineage>
</organism>
<keyword evidence="4" id="KW-0904">Protein phosphatase</keyword>
<dbReference type="InterPro" id="IPR036196">
    <property type="entry name" value="Ptyr_pPase_sf"/>
</dbReference>
<dbReference type="GeneTree" id="ENSGT00940000158351"/>
<evidence type="ECO:0000259" key="7">
    <source>
        <dbReference type="Pfam" id="PF01451"/>
    </source>
</evidence>